<evidence type="ECO:0000313" key="2">
    <source>
        <dbReference type="EMBL" id="KAF3539143.1"/>
    </source>
</evidence>
<evidence type="ECO:0000313" key="3">
    <source>
        <dbReference type="Proteomes" id="UP000712600"/>
    </source>
</evidence>
<name>A0A8S9QGR4_BRACR</name>
<comment type="caution">
    <text evidence="2">The sequence shown here is derived from an EMBL/GenBank/DDBJ whole genome shotgun (WGS) entry which is preliminary data.</text>
</comment>
<dbReference type="EMBL" id="QGKX02001290">
    <property type="protein sequence ID" value="KAF3539143.1"/>
    <property type="molecule type" value="Genomic_DNA"/>
</dbReference>
<sequence length="83" mass="8991">MSESPQKNRISVKTSKAEKTNSRNGSPGELDHDTSQLARRARPCFRSTRRRAQPRHEPAHPASTAVLPADSPASSASTTVLPD</sequence>
<proteinExistence type="predicted"/>
<feature type="compositionally biased region" description="Polar residues" evidence="1">
    <location>
        <begin position="1"/>
        <end position="14"/>
    </location>
</feature>
<organism evidence="2 3">
    <name type="scientific">Brassica cretica</name>
    <name type="common">Mustard</name>
    <dbReference type="NCBI Taxonomy" id="69181"/>
    <lineage>
        <taxon>Eukaryota</taxon>
        <taxon>Viridiplantae</taxon>
        <taxon>Streptophyta</taxon>
        <taxon>Embryophyta</taxon>
        <taxon>Tracheophyta</taxon>
        <taxon>Spermatophyta</taxon>
        <taxon>Magnoliopsida</taxon>
        <taxon>eudicotyledons</taxon>
        <taxon>Gunneridae</taxon>
        <taxon>Pentapetalae</taxon>
        <taxon>rosids</taxon>
        <taxon>malvids</taxon>
        <taxon>Brassicales</taxon>
        <taxon>Brassicaceae</taxon>
        <taxon>Brassiceae</taxon>
        <taxon>Brassica</taxon>
    </lineage>
</organism>
<gene>
    <name evidence="2" type="ORF">F2Q69_00020666</name>
</gene>
<protein>
    <submittedName>
        <fullName evidence="2">Uncharacterized protein</fullName>
    </submittedName>
</protein>
<reference evidence="2" key="1">
    <citation type="submission" date="2019-12" db="EMBL/GenBank/DDBJ databases">
        <title>Genome sequencing and annotation of Brassica cretica.</title>
        <authorList>
            <person name="Studholme D.J."/>
            <person name="Sarris P."/>
        </authorList>
    </citation>
    <scope>NUCLEOTIDE SEQUENCE</scope>
    <source>
        <strain evidence="2">PFS-109/04</strain>
        <tissue evidence="2">Leaf</tissue>
    </source>
</reference>
<feature type="region of interest" description="Disordered" evidence="1">
    <location>
        <begin position="1"/>
        <end position="83"/>
    </location>
</feature>
<dbReference type="Proteomes" id="UP000712600">
    <property type="component" value="Unassembled WGS sequence"/>
</dbReference>
<feature type="compositionally biased region" description="Basic residues" evidence="1">
    <location>
        <begin position="39"/>
        <end position="53"/>
    </location>
</feature>
<feature type="compositionally biased region" description="Low complexity" evidence="1">
    <location>
        <begin position="65"/>
        <end position="83"/>
    </location>
</feature>
<evidence type="ECO:0000256" key="1">
    <source>
        <dbReference type="SAM" id="MobiDB-lite"/>
    </source>
</evidence>
<accession>A0A8S9QGR4</accession>
<dbReference type="AlphaFoldDB" id="A0A8S9QGR4"/>